<proteinExistence type="predicted"/>
<dbReference type="Proteomes" id="UP001596023">
    <property type="component" value="Unassembled WGS sequence"/>
</dbReference>
<dbReference type="RefSeq" id="WP_379995380.1">
    <property type="nucleotide sequence ID" value="NZ_JBHSGN010000063.1"/>
</dbReference>
<evidence type="ECO:0000313" key="5">
    <source>
        <dbReference type="Proteomes" id="UP001596023"/>
    </source>
</evidence>
<evidence type="ECO:0000259" key="3">
    <source>
        <dbReference type="Pfam" id="PF16344"/>
    </source>
</evidence>
<name>A0ABV9KU95_9BACT</name>
<sequence length="334" mass="38442">MNHAHIPYDEIAGYIRQELSEQERHKIDMWINSSAENRKLFEQLLNEWENIYDSPEQSVRADKDKIWSGISSHIRTSLPVKSYTRKLLIKVAGIAAMVAIIVGVAATVFVKSTIDSAFLSQSVTIIETMQGQKMQMTLPDGTKVWLNSGSKLTYAGDFNRSERIVNLEGEAFFNVTKNQTKKFKVRTSDVDIVVKGTSFDVSAYNDDREISVSLLEGKVVITDKTGKYMTDLNPDELVIISRQNLKYTLFKDDANTYRSWTQDQLIFYNEDIYEVTKKLERWYGINIKLVNPDEKQKYTFSVKTESLRELLELFNKLTPIDYKINGKEVTIINK</sequence>
<dbReference type="Gene3D" id="3.55.50.30">
    <property type="match status" value="1"/>
</dbReference>
<dbReference type="Pfam" id="PF04773">
    <property type="entry name" value="FecR"/>
    <property type="match status" value="1"/>
</dbReference>
<keyword evidence="1" id="KW-0472">Membrane</keyword>
<dbReference type="InterPro" id="IPR006860">
    <property type="entry name" value="FecR"/>
</dbReference>
<protein>
    <submittedName>
        <fullName evidence="4">FecR family protein</fullName>
    </submittedName>
</protein>
<feature type="domain" description="Protein FecR C-terminal" evidence="3">
    <location>
        <begin position="265"/>
        <end position="331"/>
    </location>
</feature>
<evidence type="ECO:0000259" key="2">
    <source>
        <dbReference type="Pfam" id="PF04773"/>
    </source>
</evidence>
<keyword evidence="5" id="KW-1185">Reference proteome</keyword>
<evidence type="ECO:0000256" key="1">
    <source>
        <dbReference type="SAM" id="Phobius"/>
    </source>
</evidence>
<dbReference type="Pfam" id="PF16344">
    <property type="entry name" value="FecR_C"/>
    <property type="match status" value="1"/>
</dbReference>
<feature type="domain" description="FecR protein" evidence="2">
    <location>
        <begin position="126"/>
        <end position="219"/>
    </location>
</feature>
<evidence type="ECO:0000313" key="4">
    <source>
        <dbReference type="EMBL" id="MFC4673770.1"/>
    </source>
</evidence>
<comment type="caution">
    <text evidence="4">The sequence shown here is derived from an EMBL/GenBank/DDBJ whole genome shotgun (WGS) entry which is preliminary data.</text>
</comment>
<reference evidence="5" key="1">
    <citation type="journal article" date="2019" name="Int. J. Syst. Evol. Microbiol.">
        <title>The Global Catalogue of Microorganisms (GCM) 10K type strain sequencing project: providing services to taxonomists for standard genome sequencing and annotation.</title>
        <authorList>
            <consortium name="The Broad Institute Genomics Platform"/>
            <consortium name="The Broad Institute Genome Sequencing Center for Infectious Disease"/>
            <person name="Wu L."/>
            <person name="Ma J."/>
        </authorList>
    </citation>
    <scope>NUCLEOTIDE SEQUENCE [LARGE SCALE GENOMIC DNA]</scope>
    <source>
        <strain evidence="5">CCUG 66188</strain>
    </source>
</reference>
<dbReference type="Gene3D" id="2.60.120.1440">
    <property type="match status" value="1"/>
</dbReference>
<feature type="transmembrane region" description="Helical" evidence="1">
    <location>
        <begin position="87"/>
        <end position="110"/>
    </location>
</feature>
<accession>A0ABV9KU95</accession>
<keyword evidence="1" id="KW-1133">Transmembrane helix</keyword>
<keyword evidence="1" id="KW-0812">Transmembrane</keyword>
<dbReference type="PANTHER" id="PTHR30273:SF2">
    <property type="entry name" value="PROTEIN FECR"/>
    <property type="match status" value="1"/>
</dbReference>
<dbReference type="PIRSF" id="PIRSF018266">
    <property type="entry name" value="FecR"/>
    <property type="match status" value="1"/>
</dbReference>
<dbReference type="InterPro" id="IPR032508">
    <property type="entry name" value="FecR_C"/>
</dbReference>
<dbReference type="EMBL" id="JBHSGN010000063">
    <property type="protein sequence ID" value="MFC4673770.1"/>
    <property type="molecule type" value="Genomic_DNA"/>
</dbReference>
<dbReference type="InterPro" id="IPR012373">
    <property type="entry name" value="Ferrdict_sens_TM"/>
</dbReference>
<dbReference type="PANTHER" id="PTHR30273">
    <property type="entry name" value="PERIPLASMIC SIGNAL SENSOR AND SIGMA FACTOR ACTIVATOR FECR-RELATED"/>
    <property type="match status" value="1"/>
</dbReference>
<organism evidence="4 5">
    <name type="scientific">Dysgonomonas termitidis</name>
    <dbReference type="NCBI Taxonomy" id="1516126"/>
    <lineage>
        <taxon>Bacteria</taxon>
        <taxon>Pseudomonadati</taxon>
        <taxon>Bacteroidota</taxon>
        <taxon>Bacteroidia</taxon>
        <taxon>Bacteroidales</taxon>
        <taxon>Dysgonomonadaceae</taxon>
        <taxon>Dysgonomonas</taxon>
    </lineage>
</organism>
<gene>
    <name evidence="4" type="ORF">ACFO6W_08715</name>
</gene>